<dbReference type="Gene3D" id="3.30.540.10">
    <property type="entry name" value="Fructose-1,6-Bisphosphatase, subunit A, domain 1"/>
    <property type="match status" value="1"/>
</dbReference>
<dbReference type="GeneID" id="75008187"/>
<feature type="binding site" evidence="1">
    <location>
        <position position="82"/>
    </location>
    <ligand>
        <name>Mg(2+)</name>
        <dbReference type="ChEBI" id="CHEBI:18420"/>
        <label>1</label>
        <note>catalytic</note>
    </ligand>
</feature>
<dbReference type="PANTHER" id="PTHR20854">
    <property type="entry name" value="INOSITOL MONOPHOSPHATASE"/>
    <property type="match status" value="1"/>
</dbReference>
<reference evidence="2 3" key="3">
    <citation type="journal article" date="2020" name="Int. J. Syst. Evol. Microbiol.">
        <title>Corynebacterium silvaticum sp. nov., a unique group of NTTB corynebacteria in wild boar and roe deer.</title>
        <authorList>
            <person name="Dangel A."/>
            <person name="Berger A."/>
            <person name="Rau J."/>
            <person name="Eisenberg T."/>
            <person name="Kampfer P."/>
            <person name="Margos G."/>
            <person name="Contzen M."/>
            <person name="Busse H.J."/>
            <person name="Konrad R."/>
            <person name="Peters M."/>
            <person name="Sting R."/>
            <person name="Sing A."/>
        </authorList>
    </citation>
    <scope>NUCLEOTIDE SEQUENCE [LARGE SCALE GENOMIC DNA]</scope>
    <source>
        <strain evidence="2 3">PO100/5</strain>
    </source>
</reference>
<dbReference type="Gene3D" id="3.40.190.80">
    <property type="match status" value="1"/>
</dbReference>
<feature type="binding site" evidence="1">
    <location>
        <position position="211"/>
    </location>
    <ligand>
        <name>Mg(2+)</name>
        <dbReference type="ChEBI" id="CHEBI:18420"/>
        <label>1</label>
        <note>catalytic</note>
    </ligand>
</feature>
<keyword evidence="1" id="KW-0460">Magnesium</keyword>
<dbReference type="CDD" id="cd01637">
    <property type="entry name" value="IMPase_like"/>
    <property type="match status" value="1"/>
</dbReference>
<reference evidence="2 3" key="2">
    <citation type="journal article" date="2020" name="Antonie Van Leeuwenhoek">
        <title>Phylogenomic characterisation of a novel corynebacterial species pathogenic to animals.</title>
        <authorList>
            <person name="Moller J."/>
            <person name="Musella L."/>
            <person name="Melnikov V."/>
            <person name="Geissdorfer W."/>
            <person name="Burkovski A."/>
            <person name="Sangal V."/>
        </authorList>
    </citation>
    <scope>NUCLEOTIDE SEQUENCE [LARGE SCALE GENOMIC DNA]</scope>
    <source>
        <strain evidence="2 3">PO100/5</strain>
    </source>
</reference>
<dbReference type="AlphaFoldDB" id="A0A7Y4P929"/>
<comment type="cofactor">
    <cofactor evidence="1">
        <name>Mg(2+)</name>
        <dbReference type="ChEBI" id="CHEBI:18420"/>
    </cofactor>
</comment>
<proteinExistence type="predicted"/>
<dbReference type="InterPro" id="IPR000760">
    <property type="entry name" value="Inositol_monophosphatase-like"/>
</dbReference>
<organism evidence="2 3">
    <name type="scientific">Corynebacterium silvaticum</name>
    <dbReference type="NCBI Taxonomy" id="2320431"/>
    <lineage>
        <taxon>Bacteria</taxon>
        <taxon>Bacillati</taxon>
        <taxon>Actinomycetota</taxon>
        <taxon>Actinomycetes</taxon>
        <taxon>Mycobacteriales</taxon>
        <taxon>Corynebacteriaceae</taxon>
        <taxon>Corynebacterium</taxon>
    </lineage>
</organism>
<feature type="binding site" evidence="1">
    <location>
        <position position="80"/>
    </location>
    <ligand>
        <name>Mg(2+)</name>
        <dbReference type="ChEBI" id="CHEBI:18420"/>
        <label>1</label>
        <note>catalytic</note>
    </ligand>
</feature>
<dbReference type="GO" id="GO:0007165">
    <property type="term" value="P:signal transduction"/>
    <property type="evidence" value="ECO:0007669"/>
    <property type="project" value="TreeGrafter"/>
</dbReference>
<name>A0A7Y4P929_9CORY</name>
<dbReference type="GO" id="GO:0046872">
    <property type="term" value="F:metal ion binding"/>
    <property type="evidence" value="ECO:0007669"/>
    <property type="project" value="UniProtKB-KW"/>
</dbReference>
<dbReference type="OrthoDB" id="9772456at2"/>
<feature type="binding site" evidence="1">
    <location>
        <position position="83"/>
    </location>
    <ligand>
        <name>Mg(2+)</name>
        <dbReference type="ChEBI" id="CHEBI:18420"/>
        <label>1</label>
        <note>catalytic</note>
    </ligand>
</feature>
<dbReference type="Pfam" id="PF00459">
    <property type="entry name" value="Inositol_P"/>
    <property type="match status" value="1"/>
</dbReference>
<dbReference type="SUPFAM" id="SSF56655">
    <property type="entry name" value="Carbohydrate phosphatase"/>
    <property type="match status" value="1"/>
</dbReference>
<dbReference type="Proteomes" id="UP000195652">
    <property type="component" value="Chromosome"/>
</dbReference>
<dbReference type="EMBL" id="CP021417">
    <property type="protein sequence ID" value="ARU46429.1"/>
    <property type="molecule type" value="Genomic_DNA"/>
</dbReference>
<gene>
    <name evidence="2" type="ORF">CBE74_08010</name>
</gene>
<sequence>MSDVRELYHIAEAILDDAERMFIQGLGSDPALIKGKGDFATEYDILIEQYLRKTLTQMTGIQVHGEECGGDQGTPMWVVDPIDGTANYAAGNPMCSILISLVVDFQPVLGLTSVPATGQRFGAFEGSPLYINGRPQRPLEDAPRVAAHLGFSSISSPVQSSFPTEVRQGLLGVLAETYLRPRITGSVGIDLAYSAAGIFDAALSLSPNIWDNAAGVMLVRAAGGKVTDLNGEEWTPESQGVVAGSARSHALLLHAIDKFR</sequence>
<dbReference type="PRINTS" id="PR00377">
    <property type="entry name" value="IMPHPHTASES"/>
</dbReference>
<evidence type="ECO:0000313" key="3">
    <source>
        <dbReference type="Proteomes" id="UP000195652"/>
    </source>
</evidence>
<keyword evidence="3" id="KW-1185">Reference proteome</keyword>
<dbReference type="KEGG" id="csil:CBE74_08010"/>
<evidence type="ECO:0000313" key="2">
    <source>
        <dbReference type="EMBL" id="ARU46429.1"/>
    </source>
</evidence>
<feature type="binding site" evidence="1">
    <location>
        <position position="66"/>
    </location>
    <ligand>
        <name>Mg(2+)</name>
        <dbReference type="ChEBI" id="CHEBI:18420"/>
        <label>1</label>
        <note>catalytic</note>
    </ligand>
</feature>
<reference evidence="2 3" key="4">
    <citation type="journal article" date="2020" name="PLoS ONE">
        <title>Taxonomic classification of strain PO100/5 shows a broader geographic distribution and genetic markers of the recently described Corynebacterium silvaticum.</title>
        <authorList>
            <person name="Viana M.V.C."/>
            <person name="Profeta R."/>
            <person name="da Silva A.L."/>
            <person name="Hurtado R."/>
            <person name="Cerqueira J.C."/>
            <person name="Ribeiro B.F.S."/>
            <person name="Almeida M.O."/>
            <person name="Morais-Rodrigues F."/>
            <person name="Soares S.C."/>
            <person name="Oliveira M."/>
            <person name="Tavares L."/>
            <person name="Figueiredo H."/>
            <person name="Wattam A.R."/>
            <person name="Barh D."/>
            <person name="Ghosh P."/>
            <person name="Silva A."/>
            <person name="Azevedo V."/>
        </authorList>
    </citation>
    <scope>NUCLEOTIDE SEQUENCE [LARGE SCALE GENOMIC DNA]</scope>
    <source>
        <strain evidence="2 3">PO100/5</strain>
    </source>
</reference>
<protein>
    <submittedName>
        <fullName evidence="2">Inositol monophosphatase family protein</fullName>
    </submittedName>
</protein>
<reference evidence="2 3" key="1">
    <citation type="journal article" date="2014" name="BMC Vet. Res.">
        <title>First report of Corynebacterium pseudotuberculosis from caseous lymphadenitis lesions in Black Alentejano pig (Sus scrofa domesticus).</title>
        <authorList>
            <person name="Oliveira M."/>
            <person name="Barroco C."/>
            <person name="Mottola C."/>
            <person name="Santos R."/>
            <person name="Lemsaddek A."/>
            <person name="Tavares L."/>
            <person name="Semedo-Lemsaddek T."/>
        </authorList>
    </citation>
    <scope>NUCLEOTIDE SEQUENCE [LARGE SCALE GENOMIC DNA]</scope>
    <source>
        <strain evidence="2 3">PO100/5</strain>
    </source>
</reference>
<dbReference type="GO" id="GO:0008934">
    <property type="term" value="F:inositol monophosphate 1-phosphatase activity"/>
    <property type="evidence" value="ECO:0007669"/>
    <property type="project" value="TreeGrafter"/>
</dbReference>
<accession>A0A7Y4P929</accession>
<dbReference type="RefSeq" id="WP_087454234.1">
    <property type="nucleotide sequence ID" value="NZ_CP021417.2"/>
</dbReference>
<dbReference type="PANTHER" id="PTHR20854:SF4">
    <property type="entry name" value="INOSITOL-1-MONOPHOSPHATASE-RELATED"/>
    <property type="match status" value="1"/>
</dbReference>
<keyword evidence="1" id="KW-0479">Metal-binding</keyword>
<dbReference type="GO" id="GO:0006020">
    <property type="term" value="P:inositol metabolic process"/>
    <property type="evidence" value="ECO:0007669"/>
    <property type="project" value="TreeGrafter"/>
</dbReference>
<evidence type="ECO:0000256" key="1">
    <source>
        <dbReference type="PIRSR" id="PIRSR600760-2"/>
    </source>
</evidence>